<sequence length="163" mass="18788">MAYHLCSSSPSSFFHDPPSISSRKLKLPNFSFSFQNPSQSKRLLHVSLQEPIPQQQQDVNSEKDPKSSSSKISYVWVNPKSPRAKQLGKKSYDARYNSLVKFSNALDSCHPNEHDVSQILDRLGDKFVEQDVVIIINYMENSVIVPFVLRYFQRKIRPTKEGW</sequence>
<evidence type="ECO:0000313" key="3">
    <source>
        <dbReference type="Proteomes" id="UP000242715"/>
    </source>
</evidence>
<evidence type="ECO:0000313" key="2">
    <source>
        <dbReference type="EMBL" id="GAU14712.1"/>
    </source>
</evidence>
<dbReference type="EMBL" id="DF973146">
    <property type="protein sequence ID" value="GAU14712.1"/>
    <property type="molecule type" value="Genomic_DNA"/>
</dbReference>
<dbReference type="AlphaFoldDB" id="A0A2Z6LWH7"/>
<evidence type="ECO:0000256" key="1">
    <source>
        <dbReference type="SAM" id="MobiDB-lite"/>
    </source>
</evidence>
<name>A0A2Z6LWH7_TRISU</name>
<dbReference type="Proteomes" id="UP000242715">
    <property type="component" value="Unassembled WGS sequence"/>
</dbReference>
<accession>A0A2Z6LWH7</accession>
<feature type="region of interest" description="Disordered" evidence="1">
    <location>
        <begin position="52"/>
        <end position="72"/>
    </location>
</feature>
<keyword evidence="3" id="KW-1185">Reference proteome</keyword>
<protein>
    <submittedName>
        <fullName evidence="2">Uncharacterized protein</fullName>
    </submittedName>
</protein>
<gene>
    <name evidence="2" type="ORF">TSUD_203610</name>
</gene>
<proteinExistence type="predicted"/>
<reference evidence="3" key="1">
    <citation type="journal article" date="2017" name="Front. Plant Sci.">
        <title>Climate Clever Clovers: New Paradigm to Reduce the Environmental Footprint of Ruminants by Breeding Low Methanogenic Forages Utilizing Haplotype Variation.</title>
        <authorList>
            <person name="Kaur P."/>
            <person name="Appels R."/>
            <person name="Bayer P.E."/>
            <person name="Keeble-Gagnere G."/>
            <person name="Wang J."/>
            <person name="Hirakawa H."/>
            <person name="Shirasawa K."/>
            <person name="Vercoe P."/>
            <person name="Stefanova K."/>
            <person name="Durmic Z."/>
            <person name="Nichols P."/>
            <person name="Revell C."/>
            <person name="Isobe S.N."/>
            <person name="Edwards D."/>
            <person name="Erskine W."/>
        </authorList>
    </citation>
    <scope>NUCLEOTIDE SEQUENCE [LARGE SCALE GENOMIC DNA]</scope>
    <source>
        <strain evidence="3">cv. Daliak</strain>
    </source>
</reference>
<organism evidence="2 3">
    <name type="scientific">Trifolium subterraneum</name>
    <name type="common">Subterranean clover</name>
    <dbReference type="NCBI Taxonomy" id="3900"/>
    <lineage>
        <taxon>Eukaryota</taxon>
        <taxon>Viridiplantae</taxon>
        <taxon>Streptophyta</taxon>
        <taxon>Embryophyta</taxon>
        <taxon>Tracheophyta</taxon>
        <taxon>Spermatophyta</taxon>
        <taxon>Magnoliopsida</taxon>
        <taxon>eudicotyledons</taxon>
        <taxon>Gunneridae</taxon>
        <taxon>Pentapetalae</taxon>
        <taxon>rosids</taxon>
        <taxon>fabids</taxon>
        <taxon>Fabales</taxon>
        <taxon>Fabaceae</taxon>
        <taxon>Papilionoideae</taxon>
        <taxon>50 kb inversion clade</taxon>
        <taxon>NPAAA clade</taxon>
        <taxon>Hologalegina</taxon>
        <taxon>IRL clade</taxon>
        <taxon>Trifolieae</taxon>
        <taxon>Trifolium</taxon>
    </lineage>
</organism>